<reference evidence="18 19" key="1">
    <citation type="journal article" date="2011" name="Proc. Natl. Acad. Sci. U.S.A.">
        <title>Evolutionary erosion of yeast sex chromosomes by mating-type switching accidents.</title>
        <authorList>
            <person name="Gordon J.L."/>
            <person name="Armisen D."/>
            <person name="Proux-Wera E."/>
            <person name="Oheigeartaigh S.S."/>
            <person name="Byrne K.P."/>
            <person name="Wolfe K.H."/>
        </authorList>
    </citation>
    <scope>NUCLEOTIDE SEQUENCE [LARGE SCALE GENOMIC DNA]</scope>
    <source>
        <strain evidence="19">ATCC 10662 / CBS 1146 / NBRC 0425 / NCYC 2629 / NRRL Y-866</strain>
    </source>
</reference>
<comment type="function">
    <text evidence="16">E3 ubiquitin-protein ligase. Component of the ribosome quality control complex (RQC), a ribosome-associated complex that mediates ubiquitination and extraction of incompletely synthesized nascent chains for proteasomal degradation.</text>
</comment>
<dbReference type="GO" id="GO:1990116">
    <property type="term" value="P:ribosome-associated ubiquitin-dependent protein catabolic process"/>
    <property type="evidence" value="ECO:0007669"/>
    <property type="project" value="UniProtKB-UniRule"/>
</dbReference>
<dbReference type="GO" id="GO:0008270">
    <property type="term" value="F:zinc ion binding"/>
    <property type="evidence" value="ECO:0007669"/>
    <property type="project" value="UniProtKB-KW"/>
</dbReference>
<dbReference type="Pfam" id="PF22958">
    <property type="entry name" value="Ltn1_1st"/>
    <property type="match status" value="1"/>
</dbReference>
<dbReference type="InterPro" id="IPR054476">
    <property type="entry name" value="Ltn1_N"/>
</dbReference>
<dbReference type="InterPro" id="IPR054478">
    <property type="entry name" value="LTN1_UBC"/>
</dbReference>
<comment type="subunit">
    <text evidence="16">Component of the ribosome quality control complex (RQC).</text>
</comment>
<proteinExistence type="inferred from homology"/>
<dbReference type="STRING" id="1076872.G8ZNN3"/>
<dbReference type="EMBL" id="HE616743">
    <property type="protein sequence ID" value="CCE90227.1"/>
    <property type="molecule type" value="Genomic_DNA"/>
</dbReference>
<evidence type="ECO:0000256" key="5">
    <source>
        <dbReference type="ARBA" id="ARBA00012483"/>
    </source>
</evidence>
<evidence type="ECO:0000256" key="4">
    <source>
        <dbReference type="ARBA" id="ARBA00007997"/>
    </source>
</evidence>
<dbReference type="GO" id="GO:0043023">
    <property type="term" value="F:ribosomal large subunit binding"/>
    <property type="evidence" value="ECO:0007669"/>
    <property type="project" value="EnsemblFungi"/>
</dbReference>
<evidence type="ECO:0000256" key="9">
    <source>
        <dbReference type="ARBA" id="ARBA00022723"/>
    </source>
</evidence>
<dbReference type="FunFam" id="3.30.40.10:FF:000038">
    <property type="entry name" value="E3 ubiquitin-protein ligase listerin"/>
    <property type="match status" value="1"/>
</dbReference>
<evidence type="ECO:0000256" key="11">
    <source>
        <dbReference type="ARBA" id="ARBA00022771"/>
    </source>
</evidence>
<dbReference type="HOGENOM" id="CLU_262564_0_0_1"/>
<dbReference type="Proteomes" id="UP000005627">
    <property type="component" value="Chromosome 2"/>
</dbReference>
<evidence type="ECO:0000256" key="14">
    <source>
        <dbReference type="ARBA" id="ARBA00055150"/>
    </source>
</evidence>
<evidence type="ECO:0000256" key="2">
    <source>
        <dbReference type="ARBA" id="ARBA00004514"/>
    </source>
</evidence>
<dbReference type="RefSeq" id="XP_003679438.1">
    <property type="nucleotide sequence ID" value="XM_003679390.1"/>
</dbReference>
<dbReference type="InterPro" id="IPR039804">
    <property type="entry name" value="RING-CH-C4HC3_LTN1"/>
</dbReference>
<keyword evidence="13 16" id="KW-0862">Zinc</keyword>
<accession>G8ZNN3</accession>
<evidence type="ECO:0000256" key="10">
    <source>
        <dbReference type="ARBA" id="ARBA00022737"/>
    </source>
</evidence>
<gene>
    <name evidence="18" type="primary">TDEL0B00980</name>
    <name evidence="18" type="ORF">TDEL_0B00980</name>
</gene>
<dbReference type="GO" id="GO:0016567">
    <property type="term" value="P:protein ubiquitination"/>
    <property type="evidence" value="ECO:0007669"/>
    <property type="project" value="UniProtKB-UniPathway"/>
</dbReference>
<evidence type="ECO:0000256" key="7">
    <source>
        <dbReference type="ARBA" id="ARBA00022490"/>
    </source>
</evidence>
<keyword evidence="8 16" id="KW-0808">Transferase</keyword>
<dbReference type="GO" id="GO:0000781">
    <property type="term" value="C:chromosome, telomeric region"/>
    <property type="evidence" value="ECO:0007669"/>
    <property type="project" value="GOC"/>
</dbReference>
<comment type="subcellular location">
    <subcellularLocation>
        <location evidence="2">Cytoplasm</location>
        <location evidence="2">Cytosol</location>
    </subcellularLocation>
</comment>
<dbReference type="InParanoid" id="G8ZNN3"/>
<dbReference type="InterPro" id="IPR013083">
    <property type="entry name" value="Znf_RING/FYVE/PHD"/>
</dbReference>
<dbReference type="GO" id="GO:0061630">
    <property type="term" value="F:ubiquitin protein ligase activity"/>
    <property type="evidence" value="ECO:0007669"/>
    <property type="project" value="UniProtKB-UniRule"/>
</dbReference>
<comment type="function">
    <text evidence="14">E3 ubiquitin-protein ligase component of the ribosome quality control complex (RQC), a ribosome-associated complex that mediates ubiquitination and extraction of incompletely synthesized nascent chains for proteasomal degradation. Mediates ubiquitination of proteins derived from mRNAs lacking stop codons (non-stop proteins) and other translation arrest products induced by poly-lysine sequences and tandem rare codons. Ubiquitination leads to CDC48 recruitment for extraction and degradation of the incomplete translation product. May indirectly play a role in chromatin function and transcription.</text>
</comment>
<evidence type="ECO:0000259" key="17">
    <source>
        <dbReference type="PROSITE" id="PS50089"/>
    </source>
</evidence>
<evidence type="ECO:0000256" key="6">
    <source>
        <dbReference type="ARBA" id="ARBA00017157"/>
    </source>
</evidence>
<protein>
    <recommendedName>
        <fullName evidence="6 16">E3 ubiquitin-protein ligase listerin</fullName>
        <ecNumber evidence="5 16">2.3.2.27</ecNumber>
    </recommendedName>
    <alternativeName>
        <fullName evidence="16">RING-type E3 ubiquitin transferase listerin</fullName>
    </alternativeName>
</protein>
<dbReference type="PANTHER" id="PTHR12389">
    <property type="entry name" value="ZINC FINGER PROTEIN 294"/>
    <property type="match status" value="1"/>
</dbReference>
<evidence type="ECO:0000256" key="16">
    <source>
        <dbReference type="RuleBase" id="RU367090"/>
    </source>
</evidence>
<dbReference type="Pfam" id="PF13639">
    <property type="entry name" value="zf-RING_2"/>
    <property type="match status" value="1"/>
</dbReference>
<dbReference type="Pfam" id="PF22999">
    <property type="entry name" value="LTN1_E3_ligase_6th"/>
    <property type="match status" value="1"/>
</dbReference>
<comment type="pathway">
    <text evidence="3 16">Protein modification; protein ubiquitination.</text>
</comment>
<evidence type="ECO:0000256" key="3">
    <source>
        <dbReference type="ARBA" id="ARBA00004906"/>
    </source>
</evidence>
<keyword evidence="10" id="KW-0677">Repeat</keyword>
<evidence type="ECO:0000256" key="13">
    <source>
        <dbReference type="ARBA" id="ARBA00022833"/>
    </source>
</evidence>
<dbReference type="SUPFAM" id="SSF57850">
    <property type="entry name" value="RING/U-box"/>
    <property type="match status" value="1"/>
</dbReference>
<dbReference type="SMART" id="SM00184">
    <property type="entry name" value="RING"/>
    <property type="match status" value="1"/>
</dbReference>
<dbReference type="GO" id="GO:0022626">
    <property type="term" value="C:cytosolic ribosome"/>
    <property type="evidence" value="ECO:0007669"/>
    <property type="project" value="EnsemblFungi"/>
</dbReference>
<dbReference type="CDD" id="cd16491">
    <property type="entry name" value="RING-CH-C4HC3_LTN1"/>
    <property type="match status" value="1"/>
</dbReference>
<dbReference type="InterPro" id="IPR001841">
    <property type="entry name" value="Znf_RING"/>
</dbReference>
<keyword evidence="9 16" id="KW-0479">Metal-binding</keyword>
<dbReference type="GO" id="GO:0072344">
    <property type="term" value="P:rescue of stalled ribosome"/>
    <property type="evidence" value="ECO:0007669"/>
    <property type="project" value="UniProtKB-UniRule"/>
</dbReference>
<evidence type="ECO:0000256" key="1">
    <source>
        <dbReference type="ARBA" id="ARBA00000900"/>
    </source>
</evidence>
<keyword evidence="11 15" id="KW-0863">Zinc-finger</keyword>
<comment type="similarity">
    <text evidence="4 16">Belongs to the LTN1 family.</text>
</comment>
<dbReference type="InterPro" id="IPR016024">
    <property type="entry name" value="ARM-type_fold"/>
</dbReference>
<name>G8ZNN3_TORDE</name>
<dbReference type="Pfam" id="PF23009">
    <property type="entry name" value="UBC_like"/>
    <property type="match status" value="1"/>
</dbReference>
<dbReference type="UniPathway" id="UPA00143"/>
<evidence type="ECO:0000256" key="12">
    <source>
        <dbReference type="ARBA" id="ARBA00022786"/>
    </source>
</evidence>
<dbReference type="PROSITE" id="PS50089">
    <property type="entry name" value="ZF_RING_2"/>
    <property type="match status" value="1"/>
</dbReference>
<dbReference type="KEGG" id="tdl:TDEL_0B00980"/>
<dbReference type="InterPro" id="IPR011016">
    <property type="entry name" value="Znf_RING-CH"/>
</dbReference>
<dbReference type="GeneID" id="11500197"/>
<feature type="domain" description="RING-type" evidence="17">
    <location>
        <begin position="1505"/>
        <end position="1552"/>
    </location>
</feature>
<organism evidence="18 19">
    <name type="scientific">Torulaspora delbrueckii</name>
    <name type="common">Yeast</name>
    <name type="synonym">Candida colliculosa</name>
    <dbReference type="NCBI Taxonomy" id="4950"/>
    <lineage>
        <taxon>Eukaryota</taxon>
        <taxon>Fungi</taxon>
        <taxon>Dikarya</taxon>
        <taxon>Ascomycota</taxon>
        <taxon>Saccharomycotina</taxon>
        <taxon>Saccharomycetes</taxon>
        <taxon>Saccharomycetales</taxon>
        <taxon>Saccharomycetaceae</taxon>
        <taxon>Torulaspora</taxon>
    </lineage>
</organism>
<dbReference type="Gene3D" id="3.30.40.10">
    <property type="entry name" value="Zinc/RING finger domain, C3HC4 (zinc finger)"/>
    <property type="match status" value="1"/>
</dbReference>
<dbReference type="OrthoDB" id="6108at2759"/>
<dbReference type="FunCoup" id="G8ZNN3">
    <property type="interactions" value="633"/>
</dbReference>
<dbReference type="GO" id="GO:0031509">
    <property type="term" value="P:subtelomeric heterochromatin formation"/>
    <property type="evidence" value="ECO:0007669"/>
    <property type="project" value="EnsemblFungi"/>
</dbReference>
<comment type="catalytic activity">
    <reaction evidence="1 16">
        <text>S-ubiquitinyl-[E2 ubiquitin-conjugating enzyme]-L-cysteine + [acceptor protein]-L-lysine = [E2 ubiquitin-conjugating enzyme]-L-cysteine + N(6)-ubiquitinyl-[acceptor protein]-L-lysine.</text>
        <dbReference type="EC" id="2.3.2.27"/>
    </reaction>
</comment>
<keyword evidence="7" id="KW-0963">Cytoplasm</keyword>
<dbReference type="eggNOG" id="KOG0803">
    <property type="taxonomic scope" value="Eukaryota"/>
</dbReference>
<evidence type="ECO:0000313" key="18">
    <source>
        <dbReference type="EMBL" id="CCE90227.1"/>
    </source>
</evidence>
<dbReference type="GO" id="GO:1990112">
    <property type="term" value="C:RQC complex"/>
    <property type="evidence" value="ECO:0007669"/>
    <property type="project" value="UniProtKB-UniRule"/>
</dbReference>
<dbReference type="InterPro" id="IPR039795">
    <property type="entry name" value="LTN1/Rkr1"/>
</dbReference>
<evidence type="ECO:0000256" key="8">
    <source>
        <dbReference type="ARBA" id="ARBA00022679"/>
    </source>
</evidence>
<dbReference type="GO" id="GO:0005634">
    <property type="term" value="C:nucleus"/>
    <property type="evidence" value="ECO:0007669"/>
    <property type="project" value="EnsemblFungi"/>
</dbReference>
<dbReference type="PANTHER" id="PTHR12389:SF0">
    <property type="entry name" value="E3 UBIQUITIN-PROTEIN LIGASE LISTERIN"/>
    <property type="match status" value="1"/>
</dbReference>
<dbReference type="SMART" id="SM01197">
    <property type="entry name" value="FANCL_C"/>
    <property type="match status" value="1"/>
</dbReference>
<evidence type="ECO:0000313" key="19">
    <source>
        <dbReference type="Proteomes" id="UP000005627"/>
    </source>
</evidence>
<dbReference type="InterPro" id="IPR054477">
    <property type="entry name" value="LTN1_E3_ligase_6th"/>
</dbReference>
<evidence type="ECO:0000256" key="15">
    <source>
        <dbReference type="PROSITE-ProRule" id="PRU00175"/>
    </source>
</evidence>
<keyword evidence="12 16" id="KW-0833">Ubl conjugation pathway</keyword>
<dbReference type="EC" id="2.3.2.27" evidence="5 16"/>
<dbReference type="SMART" id="SM00744">
    <property type="entry name" value="RINGv"/>
    <property type="match status" value="1"/>
</dbReference>
<keyword evidence="19" id="KW-1185">Reference proteome</keyword>
<dbReference type="SUPFAM" id="SSF48371">
    <property type="entry name" value="ARM repeat"/>
    <property type="match status" value="1"/>
</dbReference>
<sequence>MSFGGVNTFQQYSTDFGLGHNGVRVSFNYFDGIPEPSLLNALASNELKLIFKSLLKRDETTKEKALGDLLKLIENYNEHSYLFDDDIFFLCWSQVYPKLLVSESKAIRIGSHVVTAKLIKLLNKRISKFLKDLVPLILMGVCDTDLSVSKASVTQLNDVFDNDSNKVSSLWFMFQEYILNVIHEIIVKENEETISDERFIGKEDSQLRFNRLITSAVYLLTNLTESDKFDSKKHKDIYHDIVMTESLWKLLNLKNLHFLKSYEAALRLQQSLYTGGYLTTHKDVLKISTRKLLKSLSQVSSKNVLKVAQLTGLILDTLTMLNDYKDGRIWSYDKSSKEKLLNFLNIASKKPSPGFFNSMFKFYQKTKGNGLIDVKDWLPIWRGSVKALNEMPFLGRFGAELLGELWNNYRKFVSDSNQGGVNEIVEEDILQTLTSVKQLQTLPALKVELRNIFEPKRLALKIGEVLCTDGNEESPLLNNLVVLLSMGPENQNELKETAKNMLESLSGCQEGFTAKDLKIMNVYDYFIKEGVRCLAHEVSQFVYEVPTWIEAATYEKSAKIMIDYSRSAFMENIDDYVPIMDDFITAALSADISEDKVIKTLNNLREDVSLAVFSSPVVQEFVAHYIESFDFNDNGEVFKGPLINENNVSQLYEKAVYSKHLEDFLHHLPGLSTHALQSLFEKSDLMSDYLFDIPQVETKKLYRLVQPFINSNIKITQKLASAIRTYATKMSLKSSNPLYLEYAVDLATSKGENLGYFLPFDVDIEFSKNVPFVDSRLSLLSTLGLNAHLLKISSDQLNLPAIEQFVRYGMFLDAFVTKVPGILDYKLSTYLTMVAELAEDFNCLSERPNEDYHDFTNTLFRSQSFSLPFERIIECVTGTTTEDDGELTVIRNLISESSSSTITFYRLRIFHKILQNEADVISSATFTRLFPKIEAYIVSVIRGKQVSSHDYLLVASMLSAMEKFNGLDLFTKLRNMLAAECVGSREDELVKRSHKLIILLNNLLKSWDKKSSSSPVAPQRLNMMLSSLRQWLDSDIAFEPEFSTIRLVLLRLCTLLIQIPSIREGSRILGEVSARLLIDSLTMCQLEETEYLFELRFHCVKLYEQLIEDSKAMSSEISEGVDAALIELCLIHWPAERNNQISSIFNRTLFKIMESFNPKKMIEYYPQFLSAFIDIDPRHNINRTRLLLGQLERIVIEKQKDAFIEYEFRNQQALSSKGPQDDEDLEEDGSANDEFKLPAALIEKLSTEVPQDYLESENELEFLKYLWYWDLTFCFFNEVSYNLRQLFIDQLKSKNLITSFFDFIADQIDMQETKFWKDAGTDAILKYDVSETGFSPYREEIFAECKRLLGHSMYRLFVNVGSLTSGWWLNIKDRSLQAKIEKFVSQFITPILIEKELEDVTNKMDKLKSNDDALTIRINKVTNEVKASYLIDEQKLELSFKLPSNYPLTNVQVIGVSRVGISEQKWKQWIMSAQRVITGMNGTVMDSMELLTRNINLQFSGFEECAICYSILHAVDRKLPTKTCPTCNNKFHGACLYKWFRSSGNNTCPLCRSEIPFRK</sequence>